<name>A0A3B0J976_DROGU</name>
<dbReference type="OMA" id="EHIMFLL"/>
<accession>A0A3B0J976</accession>
<dbReference type="OrthoDB" id="6019958at2759"/>
<dbReference type="PANTHER" id="PTHR14520:SF4">
    <property type="entry name" value="LARGE RIBOSOMAL SUBUNIT PROTEIN ML63"/>
    <property type="match status" value="1"/>
</dbReference>
<dbReference type="GO" id="GO:0003735">
    <property type="term" value="F:structural constituent of ribosome"/>
    <property type="evidence" value="ECO:0007669"/>
    <property type="project" value="TreeGrafter"/>
</dbReference>
<keyword evidence="1" id="KW-0687">Ribonucleoprotein</keyword>
<gene>
    <name evidence="1" type="ORF">DGUA_6G011542</name>
</gene>
<dbReference type="GO" id="GO:0005761">
    <property type="term" value="C:mitochondrial ribosome"/>
    <property type="evidence" value="ECO:0007669"/>
    <property type="project" value="InterPro"/>
</dbReference>
<protein>
    <submittedName>
        <fullName evidence="1">Blast:Ribosomal protein 63, mitochondrial</fullName>
    </submittedName>
</protein>
<reference evidence="2" key="1">
    <citation type="submission" date="2018-01" db="EMBL/GenBank/DDBJ databases">
        <authorList>
            <person name="Alioto T."/>
            <person name="Alioto T."/>
        </authorList>
    </citation>
    <scope>NUCLEOTIDE SEQUENCE [LARGE SCALE GENOMIC DNA]</scope>
</reference>
<evidence type="ECO:0000313" key="2">
    <source>
        <dbReference type="Proteomes" id="UP000268350"/>
    </source>
</evidence>
<keyword evidence="1" id="KW-0689">Ribosomal protein</keyword>
<dbReference type="Pfam" id="PF14978">
    <property type="entry name" value="MRP-63"/>
    <property type="match status" value="1"/>
</dbReference>
<dbReference type="EMBL" id="OUUW01000003">
    <property type="protein sequence ID" value="SPP78814.1"/>
    <property type="molecule type" value="Genomic_DNA"/>
</dbReference>
<dbReference type="PANTHER" id="PTHR14520">
    <property type="entry name" value="MITOCHONDRIAL RIBOSOMAL PROTEIN 63"/>
    <property type="match status" value="1"/>
</dbReference>
<evidence type="ECO:0000313" key="1">
    <source>
        <dbReference type="EMBL" id="SPP78814.1"/>
    </source>
</evidence>
<sequence length="106" mass="12889">MHLTLINFFKKTVPGHIFRGKRRLVKPVSKRAMETLTREYDRQEHIMFLLRHPYLTLEQSSGHAKELQKREKLVAKWTDEQTMRKMKPHVTIEERLNHLKVKENWD</sequence>
<dbReference type="PIRSF" id="PIRSF011124">
    <property type="entry name" value="MRP63"/>
    <property type="match status" value="1"/>
</dbReference>
<dbReference type="GO" id="GO:0032543">
    <property type="term" value="P:mitochondrial translation"/>
    <property type="evidence" value="ECO:0007669"/>
    <property type="project" value="TreeGrafter"/>
</dbReference>
<dbReference type="Proteomes" id="UP000268350">
    <property type="component" value="Unassembled WGS sequence"/>
</dbReference>
<dbReference type="InterPro" id="IPR016576">
    <property type="entry name" value="Ribosomal_mL63"/>
</dbReference>
<dbReference type="STRING" id="7266.A0A3B0J976"/>
<organism evidence="1 2">
    <name type="scientific">Drosophila guanche</name>
    <name type="common">Fruit fly</name>
    <dbReference type="NCBI Taxonomy" id="7266"/>
    <lineage>
        <taxon>Eukaryota</taxon>
        <taxon>Metazoa</taxon>
        <taxon>Ecdysozoa</taxon>
        <taxon>Arthropoda</taxon>
        <taxon>Hexapoda</taxon>
        <taxon>Insecta</taxon>
        <taxon>Pterygota</taxon>
        <taxon>Neoptera</taxon>
        <taxon>Endopterygota</taxon>
        <taxon>Diptera</taxon>
        <taxon>Brachycera</taxon>
        <taxon>Muscomorpha</taxon>
        <taxon>Ephydroidea</taxon>
        <taxon>Drosophilidae</taxon>
        <taxon>Drosophila</taxon>
        <taxon>Sophophora</taxon>
    </lineage>
</organism>
<dbReference type="AlphaFoldDB" id="A0A3B0J976"/>
<proteinExistence type="predicted"/>
<keyword evidence="2" id="KW-1185">Reference proteome</keyword>